<organism evidence="1 2">
    <name type="scientific">Sphingomonas parva</name>
    <dbReference type="NCBI Taxonomy" id="2555898"/>
    <lineage>
        <taxon>Bacteria</taxon>
        <taxon>Pseudomonadati</taxon>
        <taxon>Pseudomonadota</taxon>
        <taxon>Alphaproteobacteria</taxon>
        <taxon>Sphingomonadales</taxon>
        <taxon>Sphingomonadaceae</taxon>
        <taxon>Sphingomonas</taxon>
    </lineage>
</organism>
<gene>
    <name evidence="1" type="primary">tssK</name>
    <name evidence="1" type="ORF">E2493_13895</name>
</gene>
<proteinExistence type="predicted"/>
<dbReference type="PANTHER" id="PTHR35566:SF1">
    <property type="entry name" value="TYPE VI SECRETION SYSTEM BASEPLATE COMPONENT TSSK1"/>
    <property type="match status" value="1"/>
</dbReference>
<dbReference type="EMBL" id="SPDV01000028">
    <property type="protein sequence ID" value="TFI57613.1"/>
    <property type="molecule type" value="Genomic_DNA"/>
</dbReference>
<dbReference type="PANTHER" id="PTHR35566">
    <property type="entry name" value="BLR3599 PROTEIN"/>
    <property type="match status" value="1"/>
</dbReference>
<accession>A0A4Y8ZNL4</accession>
<protein>
    <submittedName>
        <fullName evidence="1">Type VI secretion system baseplate subunit TssK</fullName>
    </submittedName>
</protein>
<dbReference type="OrthoDB" id="9775333at2"/>
<keyword evidence="2" id="KW-1185">Reference proteome</keyword>
<name>A0A4Y8ZNL4_9SPHN</name>
<dbReference type="NCBIfam" id="TIGR03353">
    <property type="entry name" value="VI_chp_4"/>
    <property type="match status" value="1"/>
</dbReference>
<evidence type="ECO:0000313" key="1">
    <source>
        <dbReference type="EMBL" id="TFI57613.1"/>
    </source>
</evidence>
<dbReference type="Pfam" id="PF05936">
    <property type="entry name" value="T6SS_VasE"/>
    <property type="match status" value="1"/>
</dbReference>
<dbReference type="AlphaFoldDB" id="A0A4Y8ZNL4"/>
<dbReference type="RefSeq" id="WP_135087800.1">
    <property type="nucleotide sequence ID" value="NZ_SPDV01000028.1"/>
</dbReference>
<dbReference type="InterPro" id="IPR010263">
    <property type="entry name" value="T6SS_TssK"/>
</dbReference>
<sequence length="447" mass="48820">MTWENKPVWSEGMFLRPQHFQQFERFVGAQLEGRVAPLAAHGYGVAELQIDAGQLKTGKLSITKCVGVFEDGTPFRVPEYAAAPLPLEVLRDTRDSVVYLCIPQARAGIADVRLDGGSHIETRFRADEFEAADTVYGGASRVPINVGRLQLSLRHEGEGLDGYITLPIARVIERRADDSVALDEGFIPCGVTITASPVLTGFVSELEGMVHQRAEAIAGRLGTPGAKGVADVTDFLMLIAVNRAEAMLKHVAALPSVHPADLYGLLCTLAAELSTFTTSSNRPQYMPLYAHRDQRACFDAVMQDLRRSLSAVFEQSAVPIPLEQRAYGISVGQITDASLFASGSFVLAVRGAVDSEQLRANMPRRTKIGSVEHIRDLVMRQLPGVEIHPMPSEPRQIPFRASTVYFNINTRHQEWQAVRASGTVALHVAGEIPGLELEMWAIRGAQT</sequence>
<comment type="caution">
    <text evidence="1">The sequence shown here is derived from an EMBL/GenBank/DDBJ whole genome shotgun (WGS) entry which is preliminary data.</text>
</comment>
<evidence type="ECO:0000313" key="2">
    <source>
        <dbReference type="Proteomes" id="UP000298213"/>
    </source>
</evidence>
<reference evidence="1 2" key="1">
    <citation type="submission" date="2019-03" db="EMBL/GenBank/DDBJ databases">
        <title>Genome sequence of Sphingomonas sp. 17J27-24.</title>
        <authorList>
            <person name="Kim M."/>
            <person name="Maeng S."/>
            <person name="Sathiyaraj S."/>
        </authorList>
    </citation>
    <scope>NUCLEOTIDE SEQUENCE [LARGE SCALE GENOMIC DNA]</scope>
    <source>
        <strain evidence="1 2">17J27-24</strain>
    </source>
</reference>
<dbReference type="Proteomes" id="UP000298213">
    <property type="component" value="Unassembled WGS sequence"/>
</dbReference>